<sequence>MPKFAYRSFCPCGNLVGECLPQTLLMRLAPLKNPSKYFSDFSKTVPLHTLFFSY</sequence>
<reference evidence="1 2" key="1">
    <citation type="submission" date="2007-08" db="EMBL/GenBank/DDBJ databases">
        <authorList>
            <person name="Fulton L."/>
            <person name="Clifton S."/>
            <person name="Fulton B."/>
            <person name="Xu J."/>
            <person name="Minx P."/>
            <person name="Pepin K.H."/>
            <person name="Johnson M."/>
            <person name="Thiruvilangam P."/>
            <person name="Bhonagiri V."/>
            <person name="Nash W.E."/>
            <person name="Mardis E.R."/>
            <person name="Wilson R.K."/>
        </authorList>
    </citation>
    <scope>NUCLEOTIDE SEQUENCE [LARGE SCALE GENOMIC DNA]</scope>
    <source>
        <strain evidence="2">ATCC BAA-613 / DSM 15670 / CCUG 46953 / JCM 12243 / WAL 16351</strain>
    </source>
</reference>
<comment type="caution">
    <text evidence="1">The sequence shown here is derived from an EMBL/GenBank/DDBJ whole genome shotgun (WGS) entry which is preliminary data.</text>
</comment>
<gene>
    <name evidence="1" type="ORF">CLOBOL_04286</name>
</gene>
<dbReference type="Proteomes" id="UP000005396">
    <property type="component" value="Unassembled WGS sequence"/>
</dbReference>
<dbReference type="AlphaFoldDB" id="A8RVI2"/>
<proteinExistence type="predicted"/>
<name>A8RVI2_ENTBW</name>
<accession>A8RVI2</accession>
<evidence type="ECO:0000313" key="2">
    <source>
        <dbReference type="Proteomes" id="UP000005396"/>
    </source>
</evidence>
<evidence type="ECO:0000313" key="1">
    <source>
        <dbReference type="EMBL" id="EDP15365.1"/>
    </source>
</evidence>
<dbReference type="EMBL" id="ABCC02000034">
    <property type="protein sequence ID" value="EDP15365.1"/>
    <property type="molecule type" value="Genomic_DNA"/>
</dbReference>
<protein>
    <submittedName>
        <fullName evidence="1">Uncharacterized protein</fullName>
    </submittedName>
</protein>
<organism evidence="1 2">
    <name type="scientific">Enterocloster bolteae (strain ATCC BAA-613 / DSM 15670 / CCUG 46953 / JCM 12243 / WAL 16351)</name>
    <name type="common">Clostridium bolteae</name>
    <dbReference type="NCBI Taxonomy" id="411902"/>
    <lineage>
        <taxon>Bacteria</taxon>
        <taxon>Bacillati</taxon>
        <taxon>Bacillota</taxon>
        <taxon>Clostridia</taxon>
        <taxon>Lachnospirales</taxon>
        <taxon>Lachnospiraceae</taxon>
        <taxon>Enterocloster</taxon>
    </lineage>
</organism>
<dbReference type="PaxDb" id="411902-CLOBOL_04286"/>
<dbReference type="HOGENOM" id="CLU_3041964_0_0_9"/>
<reference evidence="1 2" key="2">
    <citation type="submission" date="2007-09" db="EMBL/GenBank/DDBJ databases">
        <title>Draft genome sequence of Clostridium bolteae (ATCC BAA-613).</title>
        <authorList>
            <person name="Sudarsanam P."/>
            <person name="Ley R."/>
            <person name="Guruge J."/>
            <person name="Turnbaugh P.J."/>
            <person name="Mahowald M."/>
            <person name="Liep D."/>
            <person name="Gordon J."/>
        </authorList>
    </citation>
    <scope>NUCLEOTIDE SEQUENCE [LARGE SCALE GENOMIC DNA]</scope>
    <source>
        <strain evidence="2">ATCC BAA-613 / DSM 15670 / CCUG 46953 / JCM 12243 / WAL 16351</strain>
    </source>
</reference>